<reference evidence="5 6" key="1">
    <citation type="submission" date="2022-06" db="EMBL/GenBank/DDBJ databases">
        <title>Mycolicibacterium sp. CAU 1645 isolated from seawater.</title>
        <authorList>
            <person name="Kim W."/>
        </authorList>
    </citation>
    <scope>NUCLEOTIDE SEQUENCE [LARGE SCALE GENOMIC DNA]</scope>
    <source>
        <strain evidence="5 6">CAU 1645</strain>
    </source>
</reference>
<keyword evidence="3 5" id="KW-0378">Hydrolase</keyword>
<evidence type="ECO:0000256" key="1">
    <source>
        <dbReference type="ARBA" id="ARBA00009184"/>
    </source>
</evidence>
<evidence type="ECO:0000313" key="5">
    <source>
        <dbReference type="EMBL" id="MCP9275049.1"/>
    </source>
</evidence>
<evidence type="ECO:0000313" key="6">
    <source>
        <dbReference type="Proteomes" id="UP001651690"/>
    </source>
</evidence>
<dbReference type="NCBIfam" id="TIGR01488">
    <property type="entry name" value="HAD-SF-IB"/>
    <property type="match status" value="1"/>
</dbReference>
<keyword evidence="4" id="KW-0460">Magnesium</keyword>
<dbReference type="SUPFAM" id="SSF56784">
    <property type="entry name" value="HAD-like"/>
    <property type="match status" value="1"/>
</dbReference>
<protein>
    <submittedName>
        <fullName evidence="5">HAD-IB family hydrolase</fullName>
    </submittedName>
</protein>
<keyword evidence="2" id="KW-0479">Metal-binding</keyword>
<proteinExistence type="inferred from homology"/>
<sequence length="244" mass="26760">MTAHASVGPLVADVAAGPEGARIGAFFDLDGTLVSGFTATVHAGHRIRTRQARIGEVVGVIEASVRYRIGRMEFERLVVRAAEYLRGESLAELERLGEWLFTTRIEDRVFAAMRDVVRAHQDRGHTVVVSSSALTIHAEPVARHLGVADVICNHFEVDDRGALTGGVVTPIVWGAKKAAAVQRFCLERGIDLSDSHFYADGDEDSALMRLVGHPRPVNPRSGLAREAAQRGWPVLDVRERRRTR</sequence>
<dbReference type="InterPro" id="IPR050582">
    <property type="entry name" value="HAD-like_SerB"/>
</dbReference>
<dbReference type="Gene3D" id="3.40.50.1000">
    <property type="entry name" value="HAD superfamily/HAD-like"/>
    <property type="match status" value="1"/>
</dbReference>
<dbReference type="PANTHER" id="PTHR43344:SF13">
    <property type="entry name" value="PHOSPHATASE RV3661-RELATED"/>
    <property type="match status" value="1"/>
</dbReference>
<dbReference type="GO" id="GO:0016787">
    <property type="term" value="F:hydrolase activity"/>
    <property type="evidence" value="ECO:0007669"/>
    <property type="project" value="UniProtKB-KW"/>
</dbReference>
<evidence type="ECO:0000256" key="3">
    <source>
        <dbReference type="ARBA" id="ARBA00022801"/>
    </source>
</evidence>
<dbReference type="RefSeq" id="WP_255062792.1">
    <property type="nucleotide sequence ID" value="NZ_JANDBD010000010.1"/>
</dbReference>
<dbReference type="InterPro" id="IPR006385">
    <property type="entry name" value="HAD_hydro_SerB1"/>
</dbReference>
<keyword evidence="6" id="KW-1185">Reference proteome</keyword>
<dbReference type="InterPro" id="IPR036412">
    <property type="entry name" value="HAD-like_sf"/>
</dbReference>
<evidence type="ECO:0000256" key="4">
    <source>
        <dbReference type="ARBA" id="ARBA00022842"/>
    </source>
</evidence>
<dbReference type="InterPro" id="IPR023214">
    <property type="entry name" value="HAD_sf"/>
</dbReference>
<dbReference type="NCBIfam" id="TIGR01490">
    <property type="entry name" value="HAD-SF-IB-hyp1"/>
    <property type="match status" value="1"/>
</dbReference>
<organism evidence="5 6">
    <name type="scientific">Mycolicibacterium arenosum</name>
    <dbReference type="NCBI Taxonomy" id="2952157"/>
    <lineage>
        <taxon>Bacteria</taxon>
        <taxon>Bacillati</taxon>
        <taxon>Actinomycetota</taxon>
        <taxon>Actinomycetes</taxon>
        <taxon>Mycobacteriales</taxon>
        <taxon>Mycobacteriaceae</taxon>
        <taxon>Mycolicibacterium</taxon>
    </lineage>
</organism>
<dbReference type="Pfam" id="PF12710">
    <property type="entry name" value="HAD"/>
    <property type="match status" value="1"/>
</dbReference>
<accession>A0ABT1M796</accession>
<comment type="similarity">
    <text evidence="1">Belongs to the HAD-like hydrolase superfamily. SerB family.</text>
</comment>
<name>A0ABT1M796_9MYCO</name>
<dbReference type="CDD" id="cd02612">
    <property type="entry name" value="HAD_PGPPase"/>
    <property type="match status" value="1"/>
</dbReference>
<comment type="caution">
    <text evidence="5">The sequence shown here is derived from an EMBL/GenBank/DDBJ whole genome shotgun (WGS) entry which is preliminary data.</text>
</comment>
<dbReference type="Proteomes" id="UP001651690">
    <property type="component" value="Unassembled WGS sequence"/>
</dbReference>
<evidence type="ECO:0000256" key="2">
    <source>
        <dbReference type="ARBA" id="ARBA00022723"/>
    </source>
</evidence>
<dbReference type="Gene3D" id="1.20.1440.100">
    <property type="entry name" value="SG protein - dephosphorylation function"/>
    <property type="match status" value="1"/>
</dbReference>
<dbReference type="EMBL" id="JANDBD010000010">
    <property type="protein sequence ID" value="MCP9275049.1"/>
    <property type="molecule type" value="Genomic_DNA"/>
</dbReference>
<gene>
    <name evidence="5" type="ORF">NM203_22935</name>
</gene>
<dbReference type="PANTHER" id="PTHR43344">
    <property type="entry name" value="PHOSPHOSERINE PHOSPHATASE"/>
    <property type="match status" value="1"/>
</dbReference>